<keyword evidence="2" id="KW-1185">Reference proteome</keyword>
<name>A0A368ND41_9EURY</name>
<evidence type="ECO:0000313" key="1">
    <source>
        <dbReference type="EMBL" id="RCU47933.1"/>
    </source>
</evidence>
<dbReference type="EMBL" id="QPHM01000001">
    <property type="protein sequence ID" value="RCU47933.1"/>
    <property type="molecule type" value="Genomic_DNA"/>
</dbReference>
<accession>A0A368ND41</accession>
<evidence type="ECO:0008006" key="3">
    <source>
        <dbReference type="Google" id="ProtNLM"/>
    </source>
</evidence>
<organism evidence="1 2">
    <name type="scientific">Haloplanus salinus</name>
    <dbReference type="NCBI Taxonomy" id="1126245"/>
    <lineage>
        <taxon>Archaea</taxon>
        <taxon>Methanobacteriati</taxon>
        <taxon>Methanobacteriota</taxon>
        <taxon>Stenosarchaea group</taxon>
        <taxon>Halobacteria</taxon>
        <taxon>Halobacteriales</taxon>
        <taxon>Haloferacaceae</taxon>
        <taxon>Haloplanus</taxon>
    </lineage>
</organism>
<evidence type="ECO:0000313" key="2">
    <source>
        <dbReference type="Proteomes" id="UP000252189"/>
    </source>
</evidence>
<dbReference type="Proteomes" id="UP000252189">
    <property type="component" value="Unassembled WGS sequence"/>
</dbReference>
<reference evidence="1 2" key="1">
    <citation type="submission" date="2018-07" db="EMBL/GenBank/DDBJ databases">
        <title>Genome sequences of Haloplanus salinus JCM 18368T.</title>
        <authorList>
            <person name="Kim Y.B."/>
            <person name="Roh S.W."/>
        </authorList>
    </citation>
    <scope>NUCLEOTIDE SEQUENCE [LARGE SCALE GENOMIC DNA]</scope>
    <source>
        <strain evidence="1 2">JCM 18368</strain>
    </source>
</reference>
<comment type="caution">
    <text evidence="1">The sequence shown here is derived from an EMBL/GenBank/DDBJ whole genome shotgun (WGS) entry which is preliminary data.</text>
</comment>
<gene>
    <name evidence="1" type="ORF">DU504_11890</name>
</gene>
<proteinExistence type="predicted"/>
<dbReference type="AlphaFoldDB" id="A0A368ND41"/>
<protein>
    <recommendedName>
        <fullName evidence="3">Phage tail protein</fullName>
    </recommendedName>
</protein>
<dbReference type="OrthoDB" id="342685at2157"/>
<dbReference type="RefSeq" id="WP_114449492.1">
    <property type="nucleotide sequence ID" value="NZ_QPHM01000001.1"/>
</dbReference>
<sequence length="429" mass="44798">MAITIGNSTLPGVYVRQESNSSVGINTTAPADVGLVGEADLTNGTASANTLYTVTTAPQATRLFGDSPLGRNVVGALQNGAYPIYAVACATVDVSAEDISGLGTTSGTFENGPLVEDASTISFTVDSTSLSAVLTLDDPSSKTPASGEVYVNVHSAEFELDAAPSTSGTVDYSYLDYTTALGVMESEAGDVIDWLGILNENSDARNTLQATVGSLNATFKPTIGVVGAGTYISDTSTYTNPFDDSHMQVLYCPRNSDGESLVGAYLGVRGRIGIDQSAMRKRLSGVEGLLRNPTDTEKADLDAAHVVVIEAGPRGPRMMNDPTCVDNSNTDELAYNHGLARLLGDYITLIVEEISDPYIGRLHTPAARSALRGEVSQAMRNLLNLNAVTGFEVSVEEISSTQARLTVGVGLAKPLRNIEAVIVGGDVSA</sequence>